<organism evidence="3 4">
    <name type="scientific">Pedobacter rhodius</name>
    <dbReference type="NCBI Taxonomy" id="3004098"/>
    <lineage>
        <taxon>Bacteria</taxon>
        <taxon>Pseudomonadati</taxon>
        <taxon>Bacteroidota</taxon>
        <taxon>Sphingobacteriia</taxon>
        <taxon>Sphingobacteriales</taxon>
        <taxon>Sphingobacteriaceae</taxon>
        <taxon>Pedobacter</taxon>
    </lineage>
</organism>
<evidence type="ECO:0000313" key="4">
    <source>
        <dbReference type="Proteomes" id="UP001144341"/>
    </source>
</evidence>
<name>A0ABT4L199_9SPHI</name>
<dbReference type="RefSeq" id="WP_269416493.1">
    <property type="nucleotide sequence ID" value="NZ_JAPWGL010000004.1"/>
</dbReference>
<accession>A0ABT4L199</accession>
<dbReference type="NCBIfam" id="TIGR03891">
    <property type="entry name" value="thiopep_ocin"/>
    <property type="match status" value="1"/>
</dbReference>
<proteinExistence type="predicted"/>
<gene>
    <name evidence="3" type="ORF">O0931_16075</name>
</gene>
<dbReference type="Proteomes" id="UP001144341">
    <property type="component" value="Unassembled WGS sequence"/>
</dbReference>
<keyword evidence="4" id="KW-1185">Reference proteome</keyword>
<reference evidence="3" key="1">
    <citation type="submission" date="2022-12" db="EMBL/GenBank/DDBJ databases">
        <title>Genome sequence of SJ11.</title>
        <authorList>
            <person name="Woo H."/>
        </authorList>
    </citation>
    <scope>NUCLEOTIDE SEQUENCE</scope>
    <source>
        <strain evidence="3">SJ11</strain>
    </source>
</reference>
<sequence>MNEKNSNNYQFLPQVFLRAPYYSFSGYDLNRLPEVLEEQAFRNAVWLASPEFYRLLEKKKFDFNQLKDKEKHTLYKYYNRMCFRSTPFGSFASFTLVEWGNDLQIKLANNDKAVLHLLPDQQLLHQLRNTSQSISPLANLMVNPSLYRFENVFRYIKSTVNEKGRYSFFLEAISGIKFNSALFSFLGVKKVPLSDVMHWIKVHGECTEEEALDYIGFLVNAQAVYSDMHGGIIDTEPACNGMNLPGWNDFWKTYRSVTMHSDFLLDKIAGELKHISTGRTDTANTQPFYAALERPVESGSMDMAMQKALSKAVQVLQLLSVYEQPEDFSRFVSEFRARFDREKVPLLLAIDPDAGLPYGSTEASNPNPGILENLVFPKRVSENNQVGWNTVQQLLFKLWIGDTLRDPWSPLQISEEDLLQLESNNKALPLPQSQAIMYRDTGEHLIIESSGGATGVSLIGRFSSFSEHVHACCLELAGLEAKANPDVVFADIGQFSDTHVDNINRRMPIYPYEIPLNVYPAQQEENLICPDDLLLSFQGDELILESLRLGKRVIPRLTTAYNFRNNHLPVFRFLCDLQFQGIKAGLSFDLENFFPGLTFYPRVSYGRVIFSLAKWNFKERDLDLLIGDGSVALPDALQAFRRIHRIPRHISMGLNDQQLVFDLAQANEGRFFVQCLSGLKSISITEYLLPDRAVQTGKKPLAGQMIAFLVHNQNIYQAIKPVKRAAINQKSRSFMMGSNWLYLKIYCIPRASDTILAKVILPFLTGQRKQIKNWFFIRYNEKGYHLRLRIQARESELGILLVALRKKMESGGYHKLIRNYQGDTYQREIERYGHQLINDVERFFRAGSDLVIWVIKARQANKEIWSEFELALISADRIISCLLPNYELRLIYLDEVIKNFLIEFKADKVFKIAMDNKYREMKKVIADLLVKKVKLKVFRLFLKEIDAIDRLTTHYLPVQKTALLADLVHMQLNRTFSVQQRQQELLVYYCLQKYVASGLARTKPINHSV</sequence>
<evidence type="ECO:0000313" key="3">
    <source>
        <dbReference type="EMBL" id="MCZ4224830.1"/>
    </source>
</evidence>
<evidence type="ECO:0000259" key="1">
    <source>
        <dbReference type="Pfam" id="PF04738"/>
    </source>
</evidence>
<dbReference type="InterPro" id="IPR006827">
    <property type="entry name" value="Lant_deHydtase_N"/>
</dbReference>
<dbReference type="EMBL" id="JAPWGL010000004">
    <property type="protein sequence ID" value="MCZ4224830.1"/>
    <property type="molecule type" value="Genomic_DNA"/>
</dbReference>
<dbReference type="InterPro" id="IPR023809">
    <property type="entry name" value="Thiopep_bacteriocin_synth_dom"/>
</dbReference>
<protein>
    <submittedName>
        <fullName evidence="3">Lantibiotic dehydratase</fullName>
    </submittedName>
</protein>
<comment type="caution">
    <text evidence="3">The sequence shown here is derived from an EMBL/GenBank/DDBJ whole genome shotgun (WGS) entry which is preliminary data.</text>
</comment>
<evidence type="ECO:0000259" key="2">
    <source>
        <dbReference type="Pfam" id="PF14028"/>
    </source>
</evidence>
<feature type="domain" description="Thiopeptide-type bacteriocin biosynthesis" evidence="2">
    <location>
        <begin position="740"/>
        <end position="995"/>
    </location>
</feature>
<dbReference type="Pfam" id="PF14028">
    <property type="entry name" value="Lant_dehydr_C"/>
    <property type="match status" value="1"/>
</dbReference>
<feature type="domain" description="Lantibiotic dehydratase N-terminal" evidence="1">
    <location>
        <begin position="38"/>
        <end position="667"/>
    </location>
</feature>
<dbReference type="Pfam" id="PF04738">
    <property type="entry name" value="Lant_dehydr_N"/>
    <property type="match status" value="1"/>
</dbReference>